<name>A0ABY8R232_PARBF</name>
<dbReference type="EMBL" id="CP124685">
    <property type="protein sequence ID" value="WGX75611.1"/>
    <property type="molecule type" value="Genomic_DNA"/>
</dbReference>
<dbReference type="Pfam" id="PF08757">
    <property type="entry name" value="CotH"/>
    <property type="match status" value="1"/>
</dbReference>
<sequence length="238" mass="27381">MKKDIFKSFVAITFLFLTLLIAANISNIKELSKKEFEKAKQKNFKTYQQESKISKDYNLPIVLIDTDGNSIKREDKTVGEIQIYDKKSGLNRLSDTPNLTSRASFKIRGNSTSKYPKKQYIVKLMDKKGGEKEKSLLGMPRDSEWVLNAPFADKSLMRNYIALETSSKIMGYAPRVKFCEVFLVDNKSLNIDDANYQGVYMMIEKINRGEDRVDITKTIEGRNDTSFILAKNRQKKEI</sequence>
<keyword evidence="1" id="KW-0808">Transferase</keyword>
<keyword evidence="1" id="KW-0418">Kinase</keyword>
<evidence type="ECO:0000313" key="2">
    <source>
        <dbReference type="Proteomes" id="UP001239169"/>
    </source>
</evidence>
<dbReference type="InterPro" id="IPR014867">
    <property type="entry name" value="Spore_coat_CotH_CotH2/3/7"/>
</dbReference>
<keyword evidence="2" id="KW-1185">Reference proteome</keyword>
<reference evidence="1 2" key="1">
    <citation type="submission" date="2023-04" db="EMBL/GenBank/DDBJ databases">
        <title>Bacteria Genome Submission.</title>
        <authorList>
            <person name="Isaac P."/>
        </authorList>
    </citation>
    <scope>NUCLEOTIDE SEQUENCE [LARGE SCALE GENOMIC DNA]</scope>
    <source>
        <strain evidence="1 2">SampleS7P1</strain>
    </source>
</reference>
<accession>A0ABY8R232</accession>
<evidence type="ECO:0000313" key="1">
    <source>
        <dbReference type="EMBL" id="WGX75611.1"/>
    </source>
</evidence>
<protein>
    <submittedName>
        <fullName evidence="1">CotH kinase family protein</fullName>
    </submittedName>
</protein>
<gene>
    <name evidence="1" type="ORF">QJS64_16915</name>
</gene>
<dbReference type="GO" id="GO:0016301">
    <property type="term" value="F:kinase activity"/>
    <property type="evidence" value="ECO:0007669"/>
    <property type="project" value="UniProtKB-KW"/>
</dbReference>
<dbReference type="Proteomes" id="UP001239169">
    <property type="component" value="Chromosome"/>
</dbReference>
<organism evidence="1 2">
    <name type="scientific">Paraclostridium bifermentans</name>
    <name type="common">Clostridium bifermentans</name>
    <dbReference type="NCBI Taxonomy" id="1490"/>
    <lineage>
        <taxon>Bacteria</taxon>
        <taxon>Bacillati</taxon>
        <taxon>Bacillota</taxon>
        <taxon>Clostridia</taxon>
        <taxon>Peptostreptococcales</taxon>
        <taxon>Peptostreptococcaceae</taxon>
        <taxon>Paraclostridium</taxon>
    </lineage>
</organism>
<proteinExistence type="predicted"/>